<dbReference type="EMBL" id="JAWDGP010001628">
    <property type="protein sequence ID" value="KAK3789795.1"/>
    <property type="molecule type" value="Genomic_DNA"/>
</dbReference>
<proteinExistence type="predicted"/>
<comment type="caution">
    <text evidence="2">The sequence shown here is derived from an EMBL/GenBank/DDBJ whole genome shotgun (WGS) entry which is preliminary data.</text>
</comment>
<organism evidence="2 3">
    <name type="scientific">Elysia crispata</name>
    <name type="common">lettuce slug</name>
    <dbReference type="NCBI Taxonomy" id="231223"/>
    <lineage>
        <taxon>Eukaryota</taxon>
        <taxon>Metazoa</taxon>
        <taxon>Spiralia</taxon>
        <taxon>Lophotrochozoa</taxon>
        <taxon>Mollusca</taxon>
        <taxon>Gastropoda</taxon>
        <taxon>Heterobranchia</taxon>
        <taxon>Euthyneura</taxon>
        <taxon>Panpulmonata</taxon>
        <taxon>Sacoglossa</taxon>
        <taxon>Placobranchoidea</taxon>
        <taxon>Plakobranchidae</taxon>
        <taxon>Elysia</taxon>
    </lineage>
</organism>
<keyword evidence="3" id="KW-1185">Reference proteome</keyword>
<accession>A0AAE1E165</accession>
<sequence>MCSALIIDTIRTVSSDTTDRKLTPVVAVNSRRSPTASRLGPEDLSPVGGPVGTETDTKSMVDVAALGNASTTAL</sequence>
<feature type="region of interest" description="Disordered" evidence="1">
    <location>
        <begin position="31"/>
        <end position="58"/>
    </location>
</feature>
<protein>
    <submittedName>
        <fullName evidence="2">Uncharacterized protein</fullName>
    </submittedName>
</protein>
<dbReference type="AlphaFoldDB" id="A0AAE1E165"/>
<name>A0AAE1E165_9GAST</name>
<dbReference type="Proteomes" id="UP001283361">
    <property type="component" value="Unassembled WGS sequence"/>
</dbReference>
<evidence type="ECO:0000313" key="2">
    <source>
        <dbReference type="EMBL" id="KAK3789795.1"/>
    </source>
</evidence>
<evidence type="ECO:0000256" key="1">
    <source>
        <dbReference type="SAM" id="MobiDB-lite"/>
    </source>
</evidence>
<reference evidence="2" key="1">
    <citation type="journal article" date="2023" name="G3 (Bethesda)">
        <title>A reference genome for the long-term kleptoplast-retaining sea slug Elysia crispata morphotype clarki.</title>
        <authorList>
            <person name="Eastman K.E."/>
            <person name="Pendleton A.L."/>
            <person name="Shaikh M.A."/>
            <person name="Suttiyut T."/>
            <person name="Ogas R."/>
            <person name="Tomko P."/>
            <person name="Gavelis G."/>
            <person name="Widhalm J.R."/>
            <person name="Wisecaver J.H."/>
        </authorList>
    </citation>
    <scope>NUCLEOTIDE SEQUENCE</scope>
    <source>
        <strain evidence="2">ECLA1</strain>
    </source>
</reference>
<evidence type="ECO:0000313" key="3">
    <source>
        <dbReference type="Proteomes" id="UP001283361"/>
    </source>
</evidence>
<gene>
    <name evidence="2" type="ORF">RRG08_036088</name>
</gene>